<dbReference type="SUPFAM" id="SSF82771">
    <property type="entry name" value="GIY-YIG endonuclease"/>
    <property type="match status" value="1"/>
</dbReference>
<proteinExistence type="predicted"/>
<protein>
    <submittedName>
        <fullName evidence="2">GIY-YIG nuclease family protein</fullName>
    </submittedName>
</protein>
<dbReference type="EMBL" id="JAELVQ010000024">
    <property type="protein sequence ID" value="MBJ6369362.1"/>
    <property type="molecule type" value="Genomic_DNA"/>
</dbReference>
<accession>A0A8J7IGM9</accession>
<dbReference type="AlphaFoldDB" id="A0A8J7IGM9"/>
<dbReference type="Proteomes" id="UP000610931">
    <property type="component" value="Unassembled WGS sequence"/>
</dbReference>
<reference evidence="2" key="1">
    <citation type="submission" date="2020-12" db="EMBL/GenBank/DDBJ databases">
        <title>Snuella sp. nov., isolated from sediment in Incheon.</title>
        <authorList>
            <person name="Kim W."/>
        </authorList>
    </citation>
    <scope>NUCLEOTIDE SEQUENCE</scope>
    <source>
        <strain evidence="2">CAU 1569</strain>
    </source>
</reference>
<keyword evidence="3" id="KW-1185">Reference proteome</keyword>
<comment type="caution">
    <text evidence="2">The sequence shown here is derived from an EMBL/GenBank/DDBJ whole genome shotgun (WGS) entry which is preliminary data.</text>
</comment>
<organism evidence="2 3">
    <name type="scientific">Snuella sedimenti</name>
    <dbReference type="NCBI Taxonomy" id="2798802"/>
    <lineage>
        <taxon>Bacteria</taxon>
        <taxon>Pseudomonadati</taxon>
        <taxon>Bacteroidota</taxon>
        <taxon>Flavobacteriia</taxon>
        <taxon>Flavobacteriales</taxon>
        <taxon>Flavobacteriaceae</taxon>
        <taxon>Snuella</taxon>
    </lineage>
</organism>
<dbReference type="PROSITE" id="PS50164">
    <property type="entry name" value="GIY_YIG"/>
    <property type="match status" value="1"/>
</dbReference>
<dbReference type="RefSeq" id="WP_199116389.1">
    <property type="nucleotide sequence ID" value="NZ_JAELVQ010000024.1"/>
</dbReference>
<feature type="domain" description="GIY-YIG" evidence="1">
    <location>
        <begin position="2"/>
        <end position="40"/>
    </location>
</feature>
<name>A0A8J7IGM9_9FLAO</name>
<evidence type="ECO:0000259" key="1">
    <source>
        <dbReference type="PROSITE" id="PS50164"/>
    </source>
</evidence>
<dbReference type="InterPro" id="IPR000305">
    <property type="entry name" value="GIY-YIG_endonuc"/>
</dbReference>
<gene>
    <name evidence="2" type="ORF">JF259_14800</name>
</gene>
<evidence type="ECO:0000313" key="2">
    <source>
        <dbReference type="EMBL" id="MBJ6369362.1"/>
    </source>
</evidence>
<dbReference type="InterPro" id="IPR035901">
    <property type="entry name" value="GIY-YIG_endonuc_sf"/>
</dbReference>
<sequence>MKIYYVYILKCSDNSYYTGITSNLTKRKSKHSNETNINKI</sequence>
<evidence type="ECO:0000313" key="3">
    <source>
        <dbReference type="Proteomes" id="UP000610931"/>
    </source>
</evidence>
<dbReference type="Gene3D" id="3.40.1440.10">
    <property type="entry name" value="GIY-YIG endonuclease"/>
    <property type="match status" value="1"/>
</dbReference>
<dbReference type="Pfam" id="PF01541">
    <property type="entry name" value="GIY-YIG"/>
    <property type="match status" value="1"/>
</dbReference>